<comment type="subunit">
    <text evidence="11">Heterotetramer, composed of two GyrA and two GyrB chains. In the heterotetramer, GyrA contains the active site tyrosine that forms a transient covalent intermediate with DNA, while GyrB binds cofactors and catalyzes ATP hydrolysis.</text>
</comment>
<feature type="domain" description="Toprim" evidence="12">
    <location>
        <begin position="445"/>
        <end position="561"/>
    </location>
</feature>
<evidence type="ECO:0000256" key="1">
    <source>
        <dbReference type="ARBA" id="ARBA00000185"/>
    </source>
</evidence>
<comment type="cofactor">
    <cofactor evidence="11">
        <name>Mg(2+)</name>
        <dbReference type="ChEBI" id="CHEBI:18420"/>
    </cofactor>
    <cofactor evidence="11">
        <name>Mn(2+)</name>
        <dbReference type="ChEBI" id="CHEBI:29035"/>
    </cofactor>
    <cofactor evidence="11">
        <name>Ca(2+)</name>
        <dbReference type="ChEBI" id="CHEBI:29108"/>
    </cofactor>
    <text evidence="11">Binds two Mg(2+) per subunit. The magnesium ions form salt bridges with both the protein and the DNA. Can also accept other divalent metal cations, such as Mn(2+) or Ca(2+).</text>
</comment>
<sequence>MTEPTLSQPTDLTKPSYDAHSITALEGLEAVRKRPGMYIGDVHDGSGLHHLVWEAVDNAVDEHLAGACTEIRVTVHFDGSVSIEDNGRGIPVGMHAKGVSAAEVVMTVLHAGGKFDNSSYKVSAGLHGVGVSAVNAVSEWLKLEIKREGKLWFQEYGRGVPKAPLKAIGVTDKTGTKLTFKPDPVIFSSVEFSFDILASRLRELAFLNAGLIIHLDDQRPDGRAEAYEYKGGIAEFVALLNKTKEPIHDDVISFVSQHEIGASGEGANGRGAAAAPPVGVEVALQWNGSYTEAIFCYTNNVHNRDGGTHLTGLRAALTKTINNYGSAHNLFKELKQGLQGEDAREGLTCVLSIKHPDPSFDSQTKSKLVSSEVKGIVEAAVSDKLAQYFEENPQSAKKIIEKAVVAAKAREAARKAREVIRKGSLDVTSLSGKLADCQSKDPEKSEIYIVEGESAGGSAKMGRDRHFQAILPLKGKILNVERARLDRMLSSAEVGTLITALGCGINDAGGFEIDKLRYHKIILMTDADVDGSHIRTLLLTFFFRQMPEIMEKGYLFIAQPPLYRVRKGKRDLYLKDQAALDEFLVGNAVDGLEIVASGAQSGIAGQPLYRLAQRLKRFRAVLSNIDKRCDARIVAAVLRSSGLGSDDLRETKKVAAAADELRAYLKQRYPDLFPLTLSTPRDTEHGTSRIEVVPRPGASARRSVIDWDLVNSPEYQEAWSIEQDLRSIGAPPYRARTSSGEETIENGEALVEYIEERGKKGIAISRYKGLGEMNADELWETTMNPDARTLLQVRIDDAVKTDELFTILMGDQVEPRRNFIEQNALNVKNLDI</sequence>
<evidence type="ECO:0000256" key="3">
    <source>
        <dbReference type="ARBA" id="ARBA00022490"/>
    </source>
</evidence>
<organism evidence="13 14">
    <name type="scientific">Sorangium cellulosum</name>
    <name type="common">Polyangium cellulosum</name>
    <dbReference type="NCBI Taxonomy" id="56"/>
    <lineage>
        <taxon>Bacteria</taxon>
        <taxon>Pseudomonadati</taxon>
        <taxon>Myxococcota</taxon>
        <taxon>Polyangia</taxon>
        <taxon>Polyangiales</taxon>
        <taxon>Polyangiaceae</taxon>
        <taxon>Sorangium</taxon>
    </lineage>
</organism>
<dbReference type="InterPro" id="IPR020568">
    <property type="entry name" value="Ribosomal_Su5_D2-typ_SF"/>
</dbReference>
<keyword evidence="6 11" id="KW-0067">ATP-binding</keyword>
<dbReference type="InterPro" id="IPR003594">
    <property type="entry name" value="HATPase_dom"/>
</dbReference>
<dbReference type="InterPro" id="IPR041423">
    <property type="entry name" value="GyrB_insert"/>
</dbReference>
<keyword evidence="10 11" id="KW-0413">Isomerase</keyword>
<dbReference type="InterPro" id="IPR001241">
    <property type="entry name" value="Topo_IIA"/>
</dbReference>
<name>A0A150P8Y0_SORCE</name>
<dbReference type="GO" id="GO:0046872">
    <property type="term" value="F:metal ion binding"/>
    <property type="evidence" value="ECO:0007669"/>
    <property type="project" value="UniProtKB-KW"/>
</dbReference>
<dbReference type="Pfam" id="PF18053">
    <property type="entry name" value="GyrB_insert"/>
    <property type="match status" value="1"/>
</dbReference>
<dbReference type="NCBIfam" id="TIGR01059">
    <property type="entry name" value="gyrB"/>
    <property type="match status" value="1"/>
</dbReference>
<dbReference type="CDD" id="cd03366">
    <property type="entry name" value="TOPRIM_TopoIIA_GyrB"/>
    <property type="match status" value="1"/>
</dbReference>
<dbReference type="Gene3D" id="3.30.230.10">
    <property type="match status" value="1"/>
</dbReference>
<dbReference type="InterPro" id="IPR002288">
    <property type="entry name" value="DNA_gyrase_B_C"/>
</dbReference>
<comment type="similarity">
    <text evidence="2 11">Belongs to the type II topoisomerase GyrB family.</text>
</comment>
<dbReference type="PRINTS" id="PR00418">
    <property type="entry name" value="TPI2FAMILY"/>
</dbReference>
<evidence type="ECO:0000256" key="7">
    <source>
        <dbReference type="ARBA" id="ARBA00022842"/>
    </source>
</evidence>
<dbReference type="SUPFAM" id="SSF56719">
    <property type="entry name" value="Type II DNA topoisomerase"/>
    <property type="match status" value="1"/>
</dbReference>
<dbReference type="FunFam" id="3.30.230.10:FF:000005">
    <property type="entry name" value="DNA gyrase subunit B"/>
    <property type="match status" value="1"/>
</dbReference>
<dbReference type="GO" id="GO:0006265">
    <property type="term" value="P:DNA topological change"/>
    <property type="evidence" value="ECO:0007669"/>
    <property type="project" value="UniProtKB-UniRule"/>
</dbReference>
<accession>A0A150P8Y0</accession>
<dbReference type="InterPro" id="IPR011557">
    <property type="entry name" value="GyrB"/>
</dbReference>
<dbReference type="PANTHER" id="PTHR45866:SF1">
    <property type="entry name" value="DNA GYRASE SUBUNIT B, MITOCHONDRIAL"/>
    <property type="match status" value="1"/>
</dbReference>
<keyword evidence="7 11" id="KW-0460">Magnesium</keyword>
<feature type="site" description="Interaction with DNA" evidence="11">
    <location>
        <position position="479"/>
    </location>
</feature>
<dbReference type="CDD" id="cd16928">
    <property type="entry name" value="HATPase_GyrB-like"/>
    <property type="match status" value="1"/>
</dbReference>
<dbReference type="GO" id="GO:0005737">
    <property type="term" value="C:cytoplasm"/>
    <property type="evidence" value="ECO:0007669"/>
    <property type="project" value="UniProtKB-SubCell"/>
</dbReference>
<dbReference type="Gene3D" id="3.30.565.10">
    <property type="entry name" value="Histidine kinase-like ATPase, C-terminal domain"/>
    <property type="match status" value="1"/>
</dbReference>
<dbReference type="GO" id="GO:0005524">
    <property type="term" value="F:ATP binding"/>
    <property type="evidence" value="ECO:0007669"/>
    <property type="project" value="UniProtKB-UniRule"/>
</dbReference>
<proteinExistence type="inferred from homology"/>
<dbReference type="EC" id="5.6.2.2" evidence="11"/>
<dbReference type="InterPro" id="IPR034160">
    <property type="entry name" value="TOPRIM_GyrB"/>
</dbReference>
<feature type="binding site" evidence="11">
    <location>
        <position position="451"/>
    </location>
    <ligand>
        <name>Mg(2+)</name>
        <dbReference type="ChEBI" id="CHEBI:18420"/>
        <label>1</label>
        <note>catalytic</note>
    </ligand>
</feature>
<dbReference type="Pfam" id="PF00204">
    <property type="entry name" value="DNA_gyraseB"/>
    <property type="match status" value="1"/>
</dbReference>
<evidence type="ECO:0000256" key="10">
    <source>
        <dbReference type="ARBA" id="ARBA00023235"/>
    </source>
</evidence>
<keyword evidence="8 11" id="KW-0799">Topoisomerase</keyword>
<dbReference type="Pfam" id="PF02518">
    <property type="entry name" value="HATPase_c"/>
    <property type="match status" value="1"/>
</dbReference>
<dbReference type="HAMAP" id="MF_01898">
    <property type="entry name" value="GyrB"/>
    <property type="match status" value="1"/>
</dbReference>
<dbReference type="GO" id="GO:0003918">
    <property type="term" value="F:DNA topoisomerase type II (double strand cut, ATP-hydrolyzing) activity"/>
    <property type="evidence" value="ECO:0007669"/>
    <property type="project" value="UniProtKB-UniRule"/>
</dbReference>
<evidence type="ECO:0000256" key="8">
    <source>
        <dbReference type="ARBA" id="ARBA00023029"/>
    </source>
</evidence>
<dbReference type="GO" id="GO:0005694">
    <property type="term" value="C:chromosome"/>
    <property type="evidence" value="ECO:0007669"/>
    <property type="project" value="InterPro"/>
</dbReference>
<keyword evidence="4 11" id="KW-0479">Metal-binding</keyword>
<dbReference type="Pfam" id="PF21249">
    <property type="entry name" value="GyrB_hook"/>
    <property type="match status" value="1"/>
</dbReference>
<evidence type="ECO:0000259" key="12">
    <source>
        <dbReference type="PROSITE" id="PS50880"/>
    </source>
</evidence>
<dbReference type="Pfam" id="PF01751">
    <property type="entry name" value="Toprim"/>
    <property type="match status" value="1"/>
</dbReference>
<feature type="binding site" evidence="11">
    <location>
        <position position="526"/>
    </location>
    <ligand>
        <name>Mg(2+)</name>
        <dbReference type="ChEBI" id="CHEBI:18420"/>
        <label>2</label>
    </ligand>
</feature>
<evidence type="ECO:0000256" key="9">
    <source>
        <dbReference type="ARBA" id="ARBA00023125"/>
    </source>
</evidence>
<dbReference type="CDD" id="cd00822">
    <property type="entry name" value="TopoII_Trans_DNA_gyrase"/>
    <property type="match status" value="1"/>
</dbReference>
<reference evidence="13 14" key="1">
    <citation type="submission" date="2014-02" db="EMBL/GenBank/DDBJ databases">
        <title>The small core and large imbalanced accessory genome model reveals a collaborative survival strategy of Sorangium cellulosum strains in nature.</title>
        <authorList>
            <person name="Han K."/>
            <person name="Peng R."/>
            <person name="Blom J."/>
            <person name="Li Y.-Z."/>
        </authorList>
    </citation>
    <scope>NUCLEOTIDE SEQUENCE [LARGE SCALE GENOMIC DNA]</scope>
    <source>
        <strain evidence="13 14">So0157-25</strain>
    </source>
</reference>
<dbReference type="SMART" id="SM00387">
    <property type="entry name" value="HATPase_c"/>
    <property type="match status" value="1"/>
</dbReference>
<feature type="binding site" evidence="11">
    <location>
        <position position="528"/>
    </location>
    <ligand>
        <name>Mg(2+)</name>
        <dbReference type="ChEBI" id="CHEBI:18420"/>
        <label>2</label>
    </ligand>
</feature>
<evidence type="ECO:0000256" key="2">
    <source>
        <dbReference type="ARBA" id="ARBA00010708"/>
    </source>
</evidence>
<evidence type="ECO:0000256" key="5">
    <source>
        <dbReference type="ARBA" id="ARBA00022741"/>
    </source>
</evidence>
<dbReference type="InterPro" id="IPR049353">
    <property type="entry name" value="GyrB_hook"/>
</dbReference>
<dbReference type="PROSITE" id="PS50880">
    <property type="entry name" value="TOPRIM"/>
    <property type="match status" value="1"/>
</dbReference>
<dbReference type="SUPFAM" id="SSF55874">
    <property type="entry name" value="ATPase domain of HSP90 chaperone/DNA topoisomerase II/histidine kinase"/>
    <property type="match status" value="1"/>
</dbReference>
<feature type="binding site" evidence="11">
    <location>
        <position position="526"/>
    </location>
    <ligand>
        <name>Mg(2+)</name>
        <dbReference type="ChEBI" id="CHEBI:18420"/>
        <label>1</label>
        <note>catalytic</note>
    </ligand>
</feature>
<dbReference type="Pfam" id="PF00986">
    <property type="entry name" value="DNA_gyraseB_C"/>
    <property type="match status" value="1"/>
</dbReference>
<feature type="site" description="Interaction with DNA" evidence="11">
    <location>
        <position position="476"/>
    </location>
</feature>
<evidence type="ECO:0000313" key="14">
    <source>
        <dbReference type="Proteomes" id="UP000075420"/>
    </source>
</evidence>
<keyword evidence="5 11" id="KW-0547">Nucleotide-binding</keyword>
<dbReference type="SUPFAM" id="SSF54211">
    <property type="entry name" value="Ribosomal protein S5 domain 2-like"/>
    <property type="match status" value="1"/>
</dbReference>
<dbReference type="PANTHER" id="PTHR45866">
    <property type="entry name" value="DNA GYRASE/TOPOISOMERASE SUBUNIT B"/>
    <property type="match status" value="1"/>
</dbReference>
<dbReference type="InterPro" id="IPR014721">
    <property type="entry name" value="Ribsml_uS5_D2-typ_fold_subgr"/>
</dbReference>
<dbReference type="InterPro" id="IPR013506">
    <property type="entry name" value="Topo_IIA_bsu_dom2"/>
</dbReference>
<protein>
    <recommendedName>
        <fullName evidence="11">DNA gyrase subunit B</fullName>
        <ecNumber evidence="11">5.6.2.2</ecNumber>
    </recommendedName>
</protein>
<evidence type="ECO:0000256" key="11">
    <source>
        <dbReference type="HAMAP-Rule" id="MF_01898"/>
    </source>
</evidence>
<dbReference type="InterPro" id="IPR006171">
    <property type="entry name" value="TOPRIM_dom"/>
</dbReference>
<dbReference type="NCBIfam" id="NF011501">
    <property type="entry name" value="PRK14939.1"/>
    <property type="match status" value="1"/>
</dbReference>
<dbReference type="NCBIfam" id="NF004189">
    <property type="entry name" value="PRK05644.1"/>
    <property type="match status" value="1"/>
</dbReference>
<comment type="miscellaneous">
    <text evidence="11">Few gyrases are as efficient as E.coli at forming negative supercoils. Not all organisms have 2 type II topoisomerases; in organisms with a single type II topoisomerase this enzyme also has to decatenate newly replicated chromosomes.</text>
</comment>
<keyword evidence="9" id="KW-0238">DNA-binding</keyword>
<dbReference type="AlphaFoldDB" id="A0A150P8Y0"/>
<dbReference type="FunFam" id="3.30.565.10:FF:000002">
    <property type="entry name" value="DNA gyrase subunit B"/>
    <property type="match status" value="1"/>
</dbReference>
<gene>
    <name evidence="11 13" type="primary">gyrB</name>
    <name evidence="13" type="ORF">BE08_40905</name>
</gene>
<dbReference type="GO" id="GO:0003677">
    <property type="term" value="F:DNA binding"/>
    <property type="evidence" value="ECO:0007669"/>
    <property type="project" value="UniProtKB-KW"/>
</dbReference>
<dbReference type="InterPro" id="IPR013760">
    <property type="entry name" value="Topo_IIA-like_dom_sf"/>
</dbReference>
<dbReference type="SMART" id="SM00433">
    <property type="entry name" value="TOP2c"/>
    <property type="match status" value="1"/>
</dbReference>
<evidence type="ECO:0000313" key="13">
    <source>
        <dbReference type="EMBL" id="KYF52152.1"/>
    </source>
</evidence>
<evidence type="ECO:0000256" key="6">
    <source>
        <dbReference type="ARBA" id="ARBA00022840"/>
    </source>
</evidence>
<dbReference type="Gene3D" id="3.40.50.670">
    <property type="match status" value="2"/>
</dbReference>
<dbReference type="EMBL" id="JELY01002573">
    <property type="protein sequence ID" value="KYF52152.1"/>
    <property type="molecule type" value="Genomic_DNA"/>
</dbReference>
<keyword evidence="3 11" id="KW-0963">Cytoplasm</keyword>
<comment type="caution">
    <text evidence="13">The sequence shown here is derived from an EMBL/GenBank/DDBJ whole genome shotgun (WGS) entry which is preliminary data.</text>
</comment>
<comment type="subcellular location">
    <subcellularLocation>
        <location evidence="11">Cytoplasm</location>
    </subcellularLocation>
</comment>
<dbReference type="InterPro" id="IPR036890">
    <property type="entry name" value="HATPase_C_sf"/>
</dbReference>
<dbReference type="GO" id="GO:0006261">
    <property type="term" value="P:DNA-templated DNA replication"/>
    <property type="evidence" value="ECO:0007669"/>
    <property type="project" value="UniProtKB-UniRule"/>
</dbReference>
<evidence type="ECO:0000256" key="4">
    <source>
        <dbReference type="ARBA" id="ARBA00022723"/>
    </source>
</evidence>
<dbReference type="Proteomes" id="UP000075420">
    <property type="component" value="Unassembled WGS sequence"/>
</dbReference>
<comment type="function">
    <text evidence="11">A type II topoisomerase that negatively supercoils closed circular double-stranded (ds) DNA in an ATP-dependent manner to modulate DNA topology and maintain chromosomes in an underwound state. Negative supercoiling favors strand separation, and DNA replication, transcription, recombination and repair, all of which involve strand separation. Also able to catalyze the interconversion of other topological isomers of dsDNA rings, including catenanes and knotted rings. Type II topoisomerases break and join 2 DNA strands simultaneously in an ATP-dependent manner.</text>
</comment>
<dbReference type="InterPro" id="IPR013759">
    <property type="entry name" value="Topo_IIA_B_C"/>
</dbReference>
<dbReference type="InterPro" id="IPR000565">
    <property type="entry name" value="Topo_IIA_B"/>
</dbReference>
<comment type="catalytic activity">
    <reaction evidence="1 11">
        <text>ATP-dependent breakage, passage and rejoining of double-stranded DNA.</text>
        <dbReference type="EC" id="5.6.2.2"/>
    </reaction>
</comment>
<dbReference type="PRINTS" id="PR01159">
    <property type="entry name" value="DNAGYRASEB"/>
</dbReference>